<feature type="compositionally biased region" description="Polar residues" evidence="1">
    <location>
        <begin position="35"/>
        <end position="57"/>
    </location>
</feature>
<dbReference type="PANTHER" id="PTHR35167:SF3">
    <property type="entry name" value="OS05G0216466 PROTEIN"/>
    <property type="match status" value="1"/>
</dbReference>
<reference evidence="2 3" key="1">
    <citation type="submission" date="2016-09" db="EMBL/GenBank/DDBJ databases">
        <title>The draft genome of Dichanthelium oligosanthes: A C3 panicoid grass species.</title>
        <authorList>
            <person name="Studer A.J."/>
            <person name="Schnable J.C."/>
            <person name="Brutnell T.P."/>
        </authorList>
    </citation>
    <scope>NUCLEOTIDE SEQUENCE [LARGE SCALE GENOMIC DNA]</scope>
    <source>
        <strain evidence="3">cv. Kellogg 1175</strain>
        <tissue evidence="2">Leaf</tissue>
    </source>
</reference>
<dbReference type="EMBL" id="LWDX02054177">
    <property type="protein sequence ID" value="OEL19256.1"/>
    <property type="molecule type" value="Genomic_DNA"/>
</dbReference>
<evidence type="ECO:0000313" key="3">
    <source>
        <dbReference type="Proteomes" id="UP000095767"/>
    </source>
</evidence>
<dbReference type="PANTHER" id="PTHR35167">
    <property type="entry name" value="OS05G0216466 PROTEIN"/>
    <property type="match status" value="1"/>
</dbReference>
<protein>
    <submittedName>
        <fullName evidence="2">Uncharacterized protein</fullName>
    </submittedName>
</protein>
<organism evidence="2 3">
    <name type="scientific">Dichanthelium oligosanthes</name>
    <dbReference type="NCBI Taxonomy" id="888268"/>
    <lineage>
        <taxon>Eukaryota</taxon>
        <taxon>Viridiplantae</taxon>
        <taxon>Streptophyta</taxon>
        <taxon>Embryophyta</taxon>
        <taxon>Tracheophyta</taxon>
        <taxon>Spermatophyta</taxon>
        <taxon>Magnoliopsida</taxon>
        <taxon>Liliopsida</taxon>
        <taxon>Poales</taxon>
        <taxon>Poaceae</taxon>
        <taxon>PACMAD clade</taxon>
        <taxon>Panicoideae</taxon>
        <taxon>Panicodae</taxon>
        <taxon>Paniceae</taxon>
        <taxon>Dichantheliinae</taxon>
        <taxon>Dichanthelium</taxon>
    </lineage>
</organism>
<name>A0A1E5V264_9POAL</name>
<feature type="region of interest" description="Disordered" evidence="1">
    <location>
        <begin position="32"/>
        <end position="100"/>
    </location>
</feature>
<comment type="caution">
    <text evidence="2">The sequence shown here is derived from an EMBL/GenBank/DDBJ whole genome shotgun (WGS) entry which is preliminary data.</text>
</comment>
<sequence>MPQSWPEGTAPSQEPPAHEEFTQLDLDAVEALTRLSGSSMSTDEGGASTASGSSFPCSVNAPPAPALTPARELALPGGTGAGGDADEEEDEHEVAGSQRRMKRCRPIAEIYHATARFATFAIKNKKK</sequence>
<keyword evidence="3" id="KW-1185">Reference proteome</keyword>
<evidence type="ECO:0000256" key="1">
    <source>
        <dbReference type="SAM" id="MobiDB-lite"/>
    </source>
</evidence>
<proteinExistence type="predicted"/>
<gene>
    <name evidence="2" type="ORF">BAE44_0019723</name>
</gene>
<dbReference type="AlphaFoldDB" id="A0A1E5V264"/>
<feature type="region of interest" description="Disordered" evidence="1">
    <location>
        <begin position="1"/>
        <end position="20"/>
    </location>
</feature>
<evidence type="ECO:0000313" key="2">
    <source>
        <dbReference type="EMBL" id="OEL19256.1"/>
    </source>
</evidence>
<dbReference type="Proteomes" id="UP000095767">
    <property type="component" value="Unassembled WGS sequence"/>
</dbReference>
<accession>A0A1E5V264</accession>